<dbReference type="InterPro" id="IPR014710">
    <property type="entry name" value="RmlC-like_jellyroll"/>
</dbReference>
<dbReference type="PROSITE" id="PS51063">
    <property type="entry name" value="HTH_CRP_2"/>
    <property type="match status" value="1"/>
</dbReference>
<dbReference type="SMART" id="SM00419">
    <property type="entry name" value="HTH_CRP"/>
    <property type="match status" value="1"/>
</dbReference>
<dbReference type="InterPro" id="IPR000595">
    <property type="entry name" value="cNMP-bd_dom"/>
</dbReference>
<dbReference type="CDD" id="cd00038">
    <property type="entry name" value="CAP_ED"/>
    <property type="match status" value="1"/>
</dbReference>
<gene>
    <name evidence="7" type="ORF">F4V44_03945</name>
</gene>
<dbReference type="PANTHER" id="PTHR24567:SF74">
    <property type="entry name" value="HTH-TYPE TRANSCRIPTIONAL REGULATOR ARCR"/>
    <property type="match status" value="1"/>
</dbReference>
<dbReference type="SMART" id="SM00100">
    <property type="entry name" value="cNMP"/>
    <property type="match status" value="1"/>
</dbReference>
<evidence type="ECO:0000259" key="6">
    <source>
        <dbReference type="PROSITE" id="PS51063"/>
    </source>
</evidence>
<name>A0A5J5I0J1_9BACI</name>
<evidence type="ECO:0000259" key="5">
    <source>
        <dbReference type="PROSITE" id="PS50042"/>
    </source>
</evidence>
<dbReference type="AlphaFoldDB" id="A0A5J5I0J1"/>
<feature type="domain" description="Cyclic nucleotide-binding" evidence="5">
    <location>
        <begin position="6"/>
        <end position="130"/>
    </location>
</feature>
<dbReference type="InterPro" id="IPR012318">
    <property type="entry name" value="HTH_CRP"/>
</dbReference>
<keyword evidence="4" id="KW-0804">Transcription</keyword>
<evidence type="ECO:0000313" key="7">
    <source>
        <dbReference type="EMBL" id="KAA9028433.1"/>
    </source>
</evidence>
<keyword evidence="8" id="KW-1185">Reference proteome</keyword>
<dbReference type="PANTHER" id="PTHR24567">
    <property type="entry name" value="CRP FAMILY TRANSCRIPTIONAL REGULATORY PROTEIN"/>
    <property type="match status" value="1"/>
</dbReference>
<accession>A0A5J5I0J1</accession>
<dbReference type="Pfam" id="PF13545">
    <property type="entry name" value="HTH_Crp_2"/>
    <property type="match status" value="1"/>
</dbReference>
<dbReference type="InterPro" id="IPR018490">
    <property type="entry name" value="cNMP-bd_dom_sf"/>
</dbReference>
<dbReference type="Proteomes" id="UP000326671">
    <property type="component" value="Unassembled WGS sequence"/>
</dbReference>
<dbReference type="GO" id="GO:0005829">
    <property type="term" value="C:cytosol"/>
    <property type="evidence" value="ECO:0007669"/>
    <property type="project" value="TreeGrafter"/>
</dbReference>
<dbReference type="GO" id="GO:0003700">
    <property type="term" value="F:DNA-binding transcription factor activity"/>
    <property type="evidence" value="ECO:0007669"/>
    <property type="project" value="TreeGrafter"/>
</dbReference>
<dbReference type="GO" id="GO:0003677">
    <property type="term" value="F:DNA binding"/>
    <property type="evidence" value="ECO:0007669"/>
    <property type="project" value="UniProtKB-KW"/>
</dbReference>
<evidence type="ECO:0000256" key="3">
    <source>
        <dbReference type="ARBA" id="ARBA00023159"/>
    </source>
</evidence>
<sequence>MDSTKIHRTMKIEKESNLYSAIEKVGTVQKYGKGEMVYFQDDAASEFYLIKSGRVRLFLTSAEGNEITLKLLGPNMIFGDASHLSHTPRLTSASTVTDVELLTVDIDRMLTYMTLNPSLMIELYSLMAQTIRLLSIQVYSMAFLSSDKKVAHILVQLGTYFKETESDSHYSIDYTHQEIAELIGIARVTTTKILKQFEKQGWISLGYHHITVNNEQALKQYQLS</sequence>
<dbReference type="Gene3D" id="2.60.120.10">
    <property type="entry name" value="Jelly Rolls"/>
    <property type="match status" value="1"/>
</dbReference>
<protein>
    <submittedName>
        <fullName evidence="7">Crp/Fnr family transcriptional regulator</fullName>
    </submittedName>
</protein>
<dbReference type="EMBL" id="VYKL01000010">
    <property type="protein sequence ID" value="KAA9028433.1"/>
    <property type="molecule type" value="Genomic_DNA"/>
</dbReference>
<keyword evidence="1" id="KW-0805">Transcription regulation</keyword>
<dbReference type="RefSeq" id="WP_150438685.1">
    <property type="nucleotide sequence ID" value="NZ_VYKL01000010.1"/>
</dbReference>
<evidence type="ECO:0000256" key="4">
    <source>
        <dbReference type="ARBA" id="ARBA00023163"/>
    </source>
</evidence>
<dbReference type="PROSITE" id="PS50042">
    <property type="entry name" value="CNMP_BINDING_3"/>
    <property type="match status" value="1"/>
</dbReference>
<reference evidence="7 8" key="1">
    <citation type="submission" date="2019-09" db="EMBL/GenBank/DDBJ databases">
        <title>Whole genome sequences of isolates from the Mars Exploration Rovers.</title>
        <authorList>
            <person name="Seuylemezian A."/>
            <person name="Vaishampayan P."/>
        </authorList>
    </citation>
    <scope>NUCLEOTIDE SEQUENCE [LARGE SCALE GENOMIC DNA]</scope>
    <source>
        <strain evidence="7 8">MER_TA_151</strain>
    </source>
</reference>
<evidence type="ECO:0000313" key="8">
    <source>
        <dbReference type="Proteomes" id="UP000326671"/>
    </source>
</evidence>
<dbReference type="SUPFAM" id="SSF51206">
    <property type="entry name" value="cAMP-binding domain-like"/>
    <property type="match status" value="1"/>
</dbReference>
<dbReference type="Pfam" id="PF00027">
    <property type="entry name" value="cNMP_binding"/>
    <property type="match status" value="1"/>
</dbReference>
<comment type="caution">
    <text evidence="7">The sequence shown here is derived from an EMBL/GenBank/DDBJ whole genome shotgun (WGS) entry which is preliminary data.</text>
</comment>
<keyword evidence="3" id="KW-0010">Activator</keyword>
<proteinExistence type="predicted"/>
<dbReference type="OrthoDB" id="58802at2"/>
<feature type="domain" description="HTH crp-type" evidence="6">
    <location>
        <begin position="144"/>
        <end position="216"/>
    </location>
</feature>
<organism evidence="7 8">
    <name type="scientific">Niallia endozanthoxylica</name>
    <dbReference type="NCBI Taxonomy" id="2036016"/>
    <lineage>
        <taxon>Bacteria</taxon>
        <taxon>Bacillati</taxon>
        <taxon>Bacillota</taxon>
        <taxon>Bacilli</taxon>
        <taxon>Bacillales</taxon>
        <taxon>Bacillaceae</taxon>
        <taxon>Niallia</taxon>
    </lineage>
</organism>
<evidence type="ECO:0000256" key="1">
    <source>
        <dbReference type="ARBA" id="ARBA00023015"/>
    </source>
</evidence>
<evidence type="ECO:0000256" key="2">
    <source>
        <dbReference type="ARBA" id="ARBA00023125"/>
    </source>
</evidence>
<dbReference type="InterPro" id="IPR050397">
    <property type="entry name" value="Env_Response_Regulators"/>
</dbReference>
<dbReference type="InterPro" id="IPR036390">
    <property type="entry name" value="WH_DNA-bd_sf"/>
</dbReference>
<keyword evidence="2" id="KW-0238">DNA-binding</keyword>
<dbReference type="SUPFAM" id="SSF46785">
    <property type="entry name" value="Winged helix' DNA-binding domain"/>
    <property type="match status" value="1"/>
</dbReference>